<dbReference type="PANTHER" id="PTHR14083">
    <property type="entry name" value="YIP1 INTERACTING FACTOR HOMOLOG YIF1 PROTEIN"/>
    <property type="match status" value="1"/>
</dbReference>
<evidence type="ECO:0000256" key="10">
    <source>
        <dbReference type="SAM" id="MobiDB-lite"/>
    </source>
</evidence>
<dbReference type="InterPro" id="IPR005578">
    <property type="entry name" value="Yif1_fam"/>
</dbReference>
<dbReference type="RefSeq" id="XP_025340860.1">
    <property type="nucleotide sequence ID" value="XM_025485395.1"/>
</dbReference>
<evidence type="ECO:0000256" key="9">
    <source>
        <dbReference type="RuleBase" id="RU368073"/>
    </source>
</evidence>
<dbReference type="STRING" id="45357.A0A2V1APC1"/>
<proteinExistence type="inferred from homology"/>
<gene>
    <name evidence="11" type="ORF">CXQ85_001697</name>
</gene>
<protein>
    <recommendedName>
        <fullName evidence="9">Protein YIF1</fullName>
    </recommendedName>
</protein>
<dbReference type="GO" id="GO:0006888">
    <property type="term" value="P:endoplasmic reticulum to Golgi vesicle-mediated transport"/>
    <property type="evidence" value="ECO:0007669"/>
    <property type="project" value="UniProtKB-UniRule"/>
</dbReference>
<dbReference type="Pfam" id="PF03878">
    <property type="entry name" value="YIF1"/>
    <property type="match status" value="1"/>
</dbReference>
<feature type="transmembrane region" description="Helical" evidence="9">
    <location>
        <begin position="224"/>
        <end position="248"/>
    </location>
</feature>
<feature type="transmembrane region" description="Helical" evidence="9">
    <location>
        <begin position="335"/>
        <end position="352"/>
    </location>
</feature>
<dbReference type="OrthoDB" id="337750at2759"/>
<comment type="subcellular location">
    <subcellularLocation>
        <location evidence="9">Endoplasmic reticulum membrane</location>
        <topology evidence="9">Multi-pass membrane protein</topology>
    </subcellularLocation>
    <subcellularLocation>
        <location evidence="9">Golgi apparatus membrane</location>
        <topology evidence="9">Multi-pass membrane protein</topology>
    </subcellularLocation>
</comment>
<name>A0A2V1APC1_9ASCO</name>
<dbReference type="Proteomes" id="UP000244309">
    <property type="component" value="Unassembled WGS sequence"/>
</dbReference>
<comment type="caution">
    <text evidence="11">The sequence shown here is derived from an EMBL/GenBank/DDBJ whole genome shotgun (WGS) entry which is preliminary data.</text>
</comment>
<dbReference type="GeneID" id="37007028"/>
<dbReference type="EMBL" id="PKFO01000003">
    <property type="protein sequence ID" value="PVH19920.1"/>
    <property type="molecule type" value="Genomic_DNA"/>
</dbReference>
<feature type="compositionally biased region" description="Gly residues" evidence="10">
    <location>
        <begin position="71"/>
        <end position="82"/>
    </location>
</feature>
<feature type="compositionally biased region" description="Low complexity" evidence="10">
    <location>
        <begin position="55"/>
        <end position="70"/>
    </location>
</feature>
<sequence>MSNPYAYVEDDLPQQQNLRHPQPQHVGYSPQQHHQQPHQQYQQFAGGPQFVGQQQQFAGSQQFGQQPNAGQFGGIPGQGGQFPQGQHQQHAGNAGPYASFFSDPTASMAAQFAKTSFGQSNEYIQQNFGSYIPVAGELKFYFNVSNSYVLNKIILILFPYRQKNWARITQTDPTPNASAGSTYAPPSEDVNAPDLYIPLMSFITYILLWSSFSGLKGEFHPELFGYLASQTLACSFLDILIFKVGLYLLNCSTQSSLWDVVSFSGYKYVAITLLLCWKNIVGNSWLLYYSVLAYVVGSLSLFLMRSLKFLVLPLGVAEASTQTITNVQRRLRVQFLFLYAVVIQFLIVLFMSR</sequence>
<evidence type="ECO:0000313" key="12">
    <source>
        <dbReference type="Proteomes" id="UP000244309"/>
    </source>
</evidence>
<feature type="region of interest" description="Disordered" evidence="10">
    <location>
        <begin position="55"/>
        <end position="98"/>
    </location>
</feature>
<evidence type="ECO:0000256" key="3">
    <source>
        <dbReference type="ARBA" id="ARBA00022692"/>
    </source>
</evidence>
<dbReference type="GO" id="GO:0005793">
    <property type="term" value="C:endoplasmic reticulum-Golgi intermediate compartment"/>
    <property type="evidence" value="ECO:0007669"/>
    <property type="project" value="UniProtKB-UniRule"/>
</dbReference>
<feature type="compositionally biased region" description="Low complexity" evidence="10">
    <location>
        <begin position="30"/>
        <end position="42"/>
    </location>
</feature>
<evidence type="ECO:0000256" key="8">
    <source>
        <dbReference type="ARBA" id="ARBA00023136"/>
    </source>
</evidence>
<evidence type="ECO:0000256" key="2">
    <source>
        <dbReference type="ARBA" id="ARBA00022448"/>
    </source>
</evidence>
<dbReference type="AlphaFoldDB" id="A0A2V1APC1"/>
<evidence type="ECO:0000256" key="5">
    <source>
        <dbReference type="ARBA" id="ARBA00022927"/>
    </source>
</evidence>
<keyword evidence="6 9" id="KW-1133">Transmembrane helix</keyword>
<reference evidence="11 12" key="1">
    <citation type="submission" date="2017-12" db="EMBL/GenBank/DDBJ databases">
        <title>Genome Sequence of a Multidrug-Resistant Candida haemulonii Isolate from a Patient with Chronic Leg Ulcers in Israel.</title>
        <authorList>
            <person name="Chow N.A."/>
            <person name="Gade L."/>
            <person name="Batra D."/>
            <person name="Rowe L.A."/>
            <person name="Ben-Ami R."/>
            <person name="Loparev V.N."/>
            <person name="Litvintseva A.P."/>
        </authorList>
    </citation>
    <scope>NUCLEOTIDE SEQUENCE [LARGE SCALE GENOMIC DNA]</scope>
    <source>
        <strain evidence="11 12">B11899</strain>
    </source>
</reference>
<feature type="transmembrane region" description="Helical" evidence="9">
    <location>
        <begin position="195"/>
        <end position="212"/>
    </location>
</feature>
<dbReference type="GO" id="GO:0030134">
    <property type="term" value="C:COPII-coated ER to Golgi transport vesicle"/>
    <property type="evidence" value="ECO:0007669"/>
    <property type="project" value="TreeGrafter"/>
</dbReference>
<keyword evidence="3 9" id="KW-0812">Transmembrane</keyword>
<keyword evidence="2 9" id="KW-0813">Transport</keyword>
<keyword evidence="5 9" id="KW-0653">Protein transport</keyword>
<keyword evidence="12" id="KW-1185">Reference proteome</keyword>
<evidence type="ECO:0000313" key="11">
    <source>
        <dbReference type="EMBL" id="PVH19920.1"/>
    </source>
</evidence>
<accession>A0A2V1APC1</accession>
<feature type="transmembrane region" description="Helical" evidence="9">
    <location>
        <begin position="260"/>
        <end position="280"/>
    </location>
</feature>
<keyword evidence="7 9" id="KW-0333">Golgi apparatus</keyword>
<evidence type="ECO:0000256" key="4">
    <source>
        <dbReference type="ARBA" id="ARBA00022824"/>
    </source>
</evidence>
<feature type="transmembrane region" description="Helical" evidence="9">
    <location>
        <begin position="286"/>
        <end position="304"/>
    </location>
</feature>
<dbReference type="GO" id="GO:0000139">
    <property type="term" value="C:Golgi membrane"/>
    <property type="evidence" value="ECO:0007669"/>
    <property type="project" value="UniProtKB-SubCell"/>
</dbReference>
<dbReference type="PANTHER" id="PTHR14083:SF0">
    <property type="entry name" value="YIP1D-INTERACTING FACTOR 1, ISOFORM C"/>
    <property type="match status" value="1"/>
</dbReference>
<evidence type="ECO:0000256" key="7">
    <source>
        <dbReference type="ARBA" id="ARBA00023034"/>
    </source>
</evidence>
<comment type="similarity">
    <text evidence="1 9">Belongs to the YIF1 family.</text>
</comment>
<evidence type="ECO:0000256" key="1">
    <source>
        <dbReference type="ARBA" id="ARBA00009727"/>
    </source>
</evidence>
<evidence type="ECO:0000256" key="6">
    <source>
        <dbReference type="ARBA" id="ARBA00022989"/>
    </source>
</evidence>
<comment type="function">
    <text evidence="9">Has a role in transport between endoplasmic reticulum and Golgi.</text>
</comment>
<organism evidence="11 12">
    <name type="scientific">Candidozyma haemuli</name>
    <dbReference type="NCBI Taxonomy" id="45357"/>
    <lineage>
        <taxon>Eukaryota</taxon>
        <taxon>Fungi</taxon>
        <taxon>Dikarya</taxon>
        <taxon>Ascomycota</taxon>
        <taxon>Saccharomycotina</taxon>
        <taxon>Pichiomycetes</taxon>
        <taxon>Metschnikowiaceae</taxon>
        <taxon>Candidozyma</taxon>
    </lineage>
</organism>
<keyword evidence="8 9" id="KW-0472">Membrane</keyword>
<dbReference type="VEuPathDB" id="FungiDB:CXQ85_001697"/>
<feature type="region of interest" description="Disordered" evidence="10">
    <location>
        <begin position="1"/>
        <end position="42"/>
    </location>
</feature>
<dbReference type="GO" id="GO:0005789">
    <property type="term" value="C:endoplasmic reticulum membrane"/>
    <property type="evidence" value="ECO:0007669"/>
    <property type="project" value="UniProtKB-SubCell"/>
</dbReference>
<keyword evidence="4 9" id="KW-0256">Endoplasmic reticulum</keyword>
<dbReference type="GO" id="GO:0015031">
    <property type="term" value="P:protein transport"/>
    <property type="evidence" value="ECO:0007669"/>
    <property type="project" value="UniProtKB-KW"/>
</dbReference>
<feature type="compositionally biased region" description="Low complexity" evidence="10">
    <location>
        <begin position="83"/>
        <end position="95"/>
    </location>
</feature>